<gene>
    <name evidence="1" type="ORF">ILEXP_LOCUS39098</name>
</gene>
<accession>A0ABC8TK75</accession>
<evidence type="ECO:0000313" key="2">
    <source>
        <dbReference type="Proteomes" id="UP001642360"/>
    </source>
</evidence>
<evidence type="ECO:0000313" key="1">
    <source>
        <dbReference type="EMBL" id="CAK9169629.1"/>
    </source>
</evidence>
<name>A0ABC8TK75_9AQUA</name>
<keyword evidence="2" id="KW-1185">Reference proteome</keyword>
<organism evidence="1 2">
    <name type="scientific">Ilex paraguariensis</name>
    <name type="common">yerba mate</name>
    <dbReference type="NCBI Taxonomy" id="185542"/>
    <lineage>
        <taxon>Eukaryota</taxon>
        <taxon>Viridiplantae</taxon>
        <taxon>Streptophyta</taxon>
        <taxon>Embryophyta</taxon>
        <taxon>Tracheophyta</taxon>
        <taxon>Spermatophyta</taxon>
        <taxon>Magnoliopsida</taxon>
        <taxon>eudicotyledons</taxon>
        <taxon>Gunneridae</taxon>
        <taxon>Pentapetalae</taxon>
        <taxon>asterids</taxon>
        <taxon>campanulids</taxon>
        <taxon>Aquifoliales</taxon>
        <taxon>Aquifoliaceae</taxon>
        <taxon>Ilex</taxon>
    </lineage>
</organism>
<dbReference type="AlphaFoldDB" id="A0ABC8TK75"/>
<comment type="caution">
    <text evidence="1">The sequence shown here is derived from an EMBL/GenBank/DDBJ whole genome shotgun (WGS) entry which is preliminary data.</text>
</comment>
<reference evidence="1 2" key="1">
    <citation type="submission" date="2024-02" db="EMBL/GenBank/DDBJ databases">
        <authorList>
            <person name="Vignale AGUSTIN F."/>
            <person name="Sosa J E."/>
            <person name="Modenutti C."/>
        </authorList>
    </citation>
    <scope>NUCLEOTIDE SEQUENCE [LARGE SCALE GENOMIC DNA]</scope>
</reference>
<proteinExistence type="predicted"/>
<protein>
    <submittedName>
        <fullName evidence="1">Uncharacterized protein</fullName>
    </submittedName>
</protein>
<dbReference type="EMBL" id="CAUOFW020005335">
    <property type="protein sequence ID" value="CAK9169629.1"/>
    <property type="molecule type" value="Genomic_DNA"/>
</dbReference>
<sequence>MHILLERMQVQAAVVDGSCNPQHHRENSGSSKRDKAMMVEFKGQEDTSIIFFEHIVKGYNMDPPKLVEEIHHRQVEYRRHISIVGATPLEGVFPPFDPISDSKSVDLFELEASPHQHESPLAAESINSSPLLIGQDDHSLSVVPWEPSKFEGSYGSFSFRGLWGVGFNPSRQACYST</sequence>
<dbReference type="Proteomes" id="UP001642360">
    <property type="component" value="Unassembled WGS sequence"/>
</dbReference>